<feature type="non-terminal residue" evidence="1">
    <location>
        <position position="73"/>
    </location>
</feature>
<protein>
    <submittedName>
        <fullName evidence="1">Uncharacterized protein</fullName>
    </submittedName>
</protein>
<sequence>MARYRPHVQVISERPNGWWVSPALPTIANCLLAVLWGFSTVGGWGEAAFCGTAAQRDANCAADFESAVMLSTA</sequence>
<evidence type="ECO:0000313" key="1">
    <source>
        <dbReference type="EMBL" id="MFD0855510.1"/>
    </source>
</evidence>
<dbReference type="EMBL" id="JBHTIR010003629">
    <property type="protein sequence ID" value="MFD0855510.1"/>
    <property type="molecule type" value="Genomic_DNA"/>
</dbReference>
<accession>A0ABW3CNL1</accession>
<keyword evidence="2" id="KW-1185">Reference proteome</keyword>
<dbReference type="Proteomes" id="UP001597083">
    <property type="component" value="Unassembled WGS sequence"/>
</dbReference>
<evidence type="ECO:0000313" key="2">
    <source>
        <dbReference type="Proteomes" id="UP001597083"/>
    </source>
</evidence>
<gene>
    <name evidence="1" type="ORF">ACFQ07_24925</name>
</gene>
<reference evidence="2" key="1">
    <citation type="journal article" date="2019" name="Int. J. Syst. Evol. Microbiol.">
        <title>The Global Catalogue of Microorganisms (GCM) 10K type strain sequencing project: providing services to taxonomists for standard genome sequencing and annotation.</title>
        <authorList>
            <consortium name="The Broad Institute Genomics Platform"/>
            <consortium name="The Broad Institute Genome Sequencing Center for Infectious Disease"/>
            <person name="Wu L."/>
            <person name="Ma J."/>
        </authorList>
    </citation>
    <scope>NUCLEOTIDE SEQUENCE [LARGE SCALE GENOMIC DNA]</scope>
    <source>
        <strain evidence="2">JCM 31696</strain>
    </source>
</reference>
<organism evidence="1 2">
    <name type="scientific">Actinomadura adrarensis</name>
    <dbReference type="NCBI Taxonomy" id="1819600"/>
    <lineage>
        <taxon>Bacteria</taxon>
        <taxon>Bacillati</taxon>
        <taxon>Actinomycetota</taxon>
        <taxon>Actinomycetes</taxon>
        <taxon>Streptosporangiales</taxon>
        <taxon>Thermomonosporaceae</taxon>
        <taxon>Actinomadura</taxon>
    </lineage>
</organism>
<comment type="caution">
    <text evidence="1">The sequence shown here is derived from an EMBL/GenBank/DDBJ whole genome shotgun (WGS) entry which is preliminary data.</text>
</comment>
<proteinExistence type="predicted"/>
<name>A0ABW3CNL1_9ACTN</name>